<organism evidence="2">
    <name type="scientific">Octopus bimaculoides</name>
    <name type="common">California two-spotted octopus</name>
    <dbReference type="NCBI Taxonomy" id="37653"/>
    <lineage>
        <taxon>Eukaryota</taxon>
        <taxon>Metazoa</taxon>
        <taxon>Spiralia</taxon>
        <taxon>Lophotrochozoa</taxon>
        <taxon>Mollusca</taxon>
        <taxon>Cephalopoda</taxon>
        <taxon>Coleoidea</taxon>
        <taxon>Octopodiformes</taxon>
        <taxon>Octopoda</taxon>
        <taxon>Incirrata</taxon>
        <taxon>Octopodidae</taxon>
        <taxon>Octopus</taxon>
    </lineage>
</organism>
<feature type="domain" description="Endonuclease/exonuclease/phosphatase" evidence="1">
    <location>
        <begin position="43"/>
        <end position="144"/>
    </location>
</feature>
<dbReference type="Pfam" id="PF14529">
    <property type="entry name" value="Exo_endo_phos_2"/>
    <property type="match status" value="1"/>
</dbReference>
<dbReference type="SUPFAM" id="SSF56219">
    <property type="entry name" value="DNase I-like"/>
    <property type="match status" value="1"/>
</dbReference>
<dbReference type="GO" id="GO:0003824">
    <property type="term" value="F:catalytic activity"/>
    <property type="evidence" value="ECO:0007669"/>
    <property type="project" value="InterPro"/>
</dbReference>
<gene>
    <name evidence="2" type="ORF">OCBIM_22031047mg</name>
</gene>
<evidence type="ECO:0000313" key="2">
    <source>
        <dbReference type="EMBL" id="KOF78262.1"/>
    </source>
</evidence>
<proteinExistence type="predicted"/>
<reference evidence="2" key="1">
    <citation type="submission" date="2015-07" db="EMBL/GenBank/DDBJ databases">
        <title>MeaNS - Measles Nucleotide Surveillance Program.</title>
        <authorList>
            <person name="Tran T."/>
            <person name="Druce J."/>
        </authorList>
    </citation>
    <scope>NUCLEOTIDE SEQUENCE</scope>
    <source>
        <strain evidence="2">UCB-OBI-ISO-001</strain>
        <tissue evidence="2">Gonad</tissue>
    </source>
</reference>
<protein>
    <recommendedName>
        <fullName evidence="1">Endonuclease/exonuclease/phosphatase domain-containing protein</fullName>
    </recommendedName>
</protein>
<evidence type="ECO:0000259" key="1">
    <source>
        <dbReference type="Pfam" id="PF14529"/>
    </source>
</evidence>
<dbReference type="InterPro" id="IPR005135">
    <property type="entry name" value="Endo/exonuclease/phosphatase"/>
</dbReference>
<dbReference type="InterPro" id="IPR036691">
    <property type="entry name" value="Endo/exonu/phosph_ase_sf"/>
</dbReference>
<dbReference type="AlphaFoldDB" id="A0A0L8GMW6"/>
<dbReference type="Gene3D" id="3.60.10.10">
    <property type="entry name" value="Endonuclease/exonuclease/phosphatase"/>
    <property type="match status" value="1"/>
</dbReference>
<sequence>CWNVRTLFPRLSDDYREIDITHKTATINNELLRLQDLKDDFCRQLSSKLSRIRSRETLILLDFNARVACLGKHRIRKMNENGQCLLELCTLHGLCVTNTYFHGMYPRSKHWHQLDLILTRQHHMWNMLITCSFQSADCDMDHSPARPAGRQHIDARLTK</sequence>
<dbReference type="EMBL" id="KQ421147">
    <property type="protein sequence ID" value="KOF78262.1"/>
    <property type="molecule type" value="Genomic_DNA"/>
</dbReference>
<accession>A0A0L8GMW6</accession>
<feature type="non-terminal residue" evidence="2">
    <location>
        <position position="1"/>
    </location>
</feature>
<name>A0A0L8GMW6_OCTBM</name>
<dbReference type="OrthoDB" id="6151446at2759"/>